<accession>A0A1P8W8T0</accession>
<dbReference type="InterPro" id="IPR000683">
    <property type="entry name" value="Gfo/Idh/MocA-like_OxRdtase_N"/>
</dbReference>
<dbReference type="EMBL" id="CP017641">
    <property type="protein sequence ID" value="APZ90463.1"/>
    <property type="molecule type" value="Genomic_DNA"/>
</dbReference>
<sequence>MTDSSRRTFLQTTSLAIAASTASAGSTAPPSERVRVGIMGAGGRALSLINSFSSNKSVEVVAIADIDPTRLPRGLAQAAKNQGTTPRGESDFRKLIDDSSIDAIVIGTPDHWHAIPTILACQAGKDVYVEKPDGHNIVEGMRMVEAMRKNKRIVQMGSQHRSTERLQSAIAYAKSGRLGRCTVAKAWESTKQGPVPAVADSQPPTGVDYDMWTGAAPMRPFNSNRFHGRWRWFYDYGTGDLGNDGVHRLDMAVAVFNAACEAQGDQPLGMPNRISAHGGKWYFDDAQEFPDTLQANYEFGSDLATKLLTYEMRIWAPYHYLEMSEGAAVFGDQGYIVIGNSNWKAYGRRDEVLAEGKGGSHEAPHVQDFVECIKTRSKPLCDLETVGHPASVLCHAGNIAARVGRTLAFDAKTESFPGDDEANALRTRPEYRKPWVLPEV</sequence>
<evidence type="ECO:0000313" key="4">
    <source>
        <dbReference type="Proteomes" id="UP000187735"/>
    </source>
</evidence>
<dbReference type="Gene3D" id="3.40.50.720">
    <property type="entry name" value="NAD(P)-binding Rossmann-like Domain"/>
    <property type="match status" value="1"/>
</dbReference>
<dbReference type="SUPFAM" id="SSF51735">
    <property type="entry name" value="NAD(P)-binding Rossmann-fold domains"/>
    <property type="match status" value="1"/>
</dbReference>
<dbReference type="Gene3D" id="3.30.360.10">
    <property type="entry name" value="Dihydrodipicolinate Reductase, domain 2"/>
    <property type="match status" value="1"/>
</dbReference>
<dbReference type="InterPro" id="IPR050463">
    <property type="entry name" value="Gfo/Idh/MocA_oxidrdct_glycsds"/>
</dbReference>
<keyword evidence="3" id="KW-0560">Oxidoreductase</keyword>
<name>A0A1P8W8T0_9PLAN</name>
<dbReference type="Pfam" id="PF01408">
    <property type="entry name" value="GFO_IDH_MocA"/>
    <property type="match status" value="1"/>
</dbReference>
<feature type="domain" description="Gfo/Idh/MocA-like oxidoreductase bacterial type C-terminal" evidence="2">
    <location>
        <begin position="200"/>
        <end position="251"/>
    </location>
</feature>
<proteinExistence type="predicted"/>
<evidence type="ECO:0000259" key="1">
    <source>
        <dbReference type="Pfam" id="PF01408"/>
    </source>
</evidence>
<dbReference type="InterPro" id="IPR043906">
    <property type="entry name" value="Gfo/Idh/MocA_OxRdtase_bact_C"/>
</dbReference>
<dbReference type="OrthoDB" id="9788246at2"/>
<dbReference type="Pfam" id="PF19051">
    <property type="entry name" value="GFO_IDH_MocA_C2"/>
    <property type="match status" value="2"/>
</dbReference>
<reference evidence="3 4" key="1">
    <citation type="journal article" date="2016" name="Front. Microbiol.">
        <title>Fuerstia marisgermanicae gen. nov., sp. nov., an Unusual Member of the Phylum Planctomycetes from the German Wadden Sea.</title>
        <authorList>
            <person name="Kohn T."/>
            <person name="Heuer A."/>
            <person name="Jogler M."/>
            <person name="Vollmers J."/>
            <person name="Boedeker C."/>
            <person name="Bunk B."/>
            <person name="Rast P."/>
            <person name="Borchert D."/>
            <person name="Glockner I."/>
            <person name="Freese H.M."/>
            <person name="Klenk H.P."/>
            <person name="Overmann J."/>
            <person name="Kaster A.K."/>
            <person name="Rohde M."/>
            <person name="Wiegand S."/>
            <person name="Jogler C."/>
        </authorList>
    </citation>
    <scope>NUCLEOTIDE SEQUENCE [LARGE SCALE GENOMIC DNA]</scope>
    <source>
        <strain evidence="3 4">NH11</strain>
    </source>
</reference>
<keyword evidence="4" id="KW-1185">Reference proteome</keyword>
<dbReference type="STRING" id="1891926.Fuma_00038"/>
<dbReference type="InterPro" id="IPR036291">
    <property type="entry name" value="NAD(P)-bd_dom_sf"/>
</dbReference>
<dbReference type="RefSeq" id="WP_077022358.1">
    <property type="nucleotide sequence ID" value="NZ_CP017641.1"/>
</dbReference>
<dbReference type="PROSITE" id="PS51318">
    <property type="entry name" value="TAT"/>
    <property type="match status" value="1"/>
</dbReference>
<gene>
    <name evidence="3" type="primary">iolG_2</name>
    <name evidence="3" type="ORF">Fuma_00038</name>
</gene>
<dbReference type="GO" id="GO:0050112">
    <property type="term" value="F:inositol 2-dehydrogenase (NAD+) activity"/>
    <property type="evidence" value="ECO:0007669"/>
    <property type="project" value="UniProtKB-EC"/>
</dbReference>
<dbReference type="PANTHER" id="PTHR43818">
    <property type="entry name" value="BCDNA.GH03377"/>
    <property type="match status" value="1"/>
</dbReference>
<dbReference type="SUPFAM" id="SSF55347">
    <property type="entry name" value="Glyceraldehyde-3-phosphate dehydrogenase-like, C-terminal domain"/>
    <property type="match status" value="1"/>
</dbReference>
<feature type="domain" description="Gfo/Idh/MocA-like oxidoreductase bacterial type C-terminal" evidence="2">
    <location>
        <begin position="363"/>
        <end position="435"/>
    </location>
</feature>
<evidence type="ECO:0000313" key="3">
    <source>
        <dbReference type="EMBL" id="APZ90463.1"/>
    </source>
</evidence>
<protein>
    <submittedName>
        <fullName evidence="3">Inositol 2-dehydrogenase</fullName>
        <ecNumber evidence="3">1.1.1.18</ecNumber>
    </submittedName>
</protein>
<dbReference type="GO" id="GO:0000166">
    <property type="term" value="F:nucleotide binding"/>
    <property type="evidence" value="ECO:0007669"/>
    <property type="project" value="InterPro"/>
</dbReference>
<dbReference type="EC" id="1.1.1.18" evidence="3"/>
<dbReference type="Proteomes" id="UP000187735">
    <property type="component" value="Chromosome"/>
</dbReference>
<evidence type="ECO:0000259" key="2">
    <source>
        <dbReference type="Pfam" id="PF19051"/>
    </source>
</evidence>
<organism evidence="3 4">
    <name type="scientific">Fuerstiella marisgermanici</name>
    <dbReference type="NCBI Taxonomy" id="1891926"/>
    <lineage>
        <taxon>Bacteria</taxon>
        <taxon>Pseudomonadati</taxon>
        <taxon>Planctomycetota</taxon>
        <taxon>Planctomycetia</taxon>
        <taxon>Planctomycetales</taxon>
        <taxon>Planctomycetaceae</taxon>
        <taxon>Fuerstiella</taxon>
    </lineage>
</organism>
<dbReference type="KEGG" id="fmr:Fuma_00038"/>
<dbReference type="PANTHER" id="PTHR43818:SF5">
    <property type="entry name" value="OXIDOREDUCTASE FAMILY PROTEIN"/>
    <property type="match status" value="1"/>
</dbReference>
<dbReference type="InterPro" id="IPR006311">
    <property type="entry name" value="TAT_signal"/>
</dbReference>
<dbReference type="AlphaFoldDB" id="A0A1P8W8T0"/>
<feature type="domain" description="Gfo/Idh/MocA-like oxidoreductase N-terminal" evidence="1">
    <location>
        <begin position="34"/>
        <end position="157"/>
    </location>
</feature>